<feature type="compositionally biased region" description="Low complexity" evidence="1">
    <location>
        <begin position="1598"/>
        <end position="1625"/>
    </location>
</feature>
<proteinExistence type="predicted"/>
<reference evidence="4 5" key="2">
    <citation type="journal article" date="2008" name="Nature">
        <title>The Phaeodactylum genome reveals the evolutionary history of diatom genomes.</title>
        <authorList>
            <person name="Bowler C."/>
            <person name="Allen A.E."/>
            <person name="Badger J.H."/>
            <person name="Grimwood J."/>
            <person name="Jabbari K."/>
            <person name="Kuo A."/>
            <person name="Maheswari U."/>
            <person name="Martens C."/>
            <person name="Maumus F."/>
            <person name="Otillar R.P."/>
            <person name="Rayko E."/>
            <person name="Salamov A."/>
            <person name="Vandepoele K."/>
            <person name="Beszteri B."/>
            <person name="Gruber A."/>
            <person name="Heijde M."/>
            <person name="Katinka M."/>
            <person name="Mock T."/>
            <person name="Valentin K."/>
            <person name="Verret F."/>
            <person name="Berges J.A."/>
            <person name="Brownlee C."/>
            <person name="Cadoret J.P."/>
            <person name="Chiovitti A."/>
            <person name="Choi C.J."/>
            <person name="Coesel S."/>
            <person name="De Martino A."/>
            <person name="Detter J.C."/>
            <person name="Durkin C."/>
            <person name="Falciatore A."/>
            <person name="Fournet J."/>
            <person name="Haruta M."/>
            <person name="Huysman M.J."/>
            <person name="Jenkins B.D."/>
            <person name="Jiroutova K."/>
            <person name="Jorgensen R.E."/>
            <person name="Joubert Y."/>
            <person name="Kaplan A."/>
            <person name="Kroger N."/>
            <person name="Kroth P.G."/>
            <person name="La Roche J."/>
            <person name="Lindquist E."/>
            <person name="Lommer M."/>
            <person name="Martin-Jezequel V."/>
            <person name="Lopez P.J."/>
            <person name="Lucas S."/>
            <person name="Mangogna M."/>
            <person name="McGinnis K."/>
            <person name="Medlin L.K."/>
            <person name="Montsant A."/>
            <person name="Oudot-Le Secq M.P."/>
            <person name="Napoli C."/>
            <person name="Obornik M."/>
            <person name="Parker M.S."/>
            <person name="Petit J.L."/>
            <person name="Porcel B.M."/>
            <person name="Poulsen N."/>
            <person name="Robison M."/>
            <person name="Rychlewski L."/>
            <person name="Rynearson T.A."/>
            <person name="Schmutz J."/>
            <person name="Shapiro H."/>
            <person name="Siaut M."/>
            <person name="Stanley M."/>
            <person name="Sussman M.R."/>
            <person name="Taylor A.R."/>
            <person name="Vardi A."/>
            <person name="von Dassow P."/>
            <person name="Vyverman W."/>
            <person name="Willis A."/>
            <person name="Wyrwicz L.S."/>
            <person name="Rokhsar D.S."/>
            <person name="Weissenbach J."/>
            <person name="Armbrust E.V."/>
            <person name="Green B.R."/>
            <person name="Van de Peer Y."/>
            <person name="Grigoriev I.V."/>
        </authorList>
    </citation>
    <scope>NUCLEOTIDE SEQUENCE [LARGE SCALE GENOMIC DNA]</scope>
    <source>
        <strain evidence="4 5">CCMP1335</strain>
    </source>
</reference>
<keyword evidence="5" id="KW-1185">Reference proteome</keyword>
<evidence type="ECO:0000256" key="1">
    <source>
        <dbReference type="SAM" id="MobiDB-lite"/>
    </source>
</evidence>
<organism evidence="4 5">
    <name type="scientific">Thalassiosira pseudonana</name>
    <name type="common">Marine diatom</name>
    <name type="synonym">Cyclotella nana</name>
    <dbReference type="NCBI Taxonomy" id="35128"/>
    <lineage>
        <taxon>Eukaryota</taxon>
        <taxon>Sar</taxon>
        <taxon>Stramenopiles</taxon>
        <taxon>Ochrophyta</taxon>
        <taxon>Bacillariophyta</taxon>
        <taxon>Coscinodiscophyceae</taxon>
        <taxon>Thalassiosirophycidae</taxon>
        <taxon>Thalassiosirales</taxon>
        <taxon>Thalassiosiraceae</taxon>
        <taxon>Thalassiosira</taxon>
    </lineage>
</organism>
<sequence>MSLSSTTTATTTLLILSLLVTSSSINILVYGQQPHEKSSVAQNSSGGRLAVFSLEGVATTKTTTTSSSVFATTSKLCDPQALQNPCNNIRSYSLQPLPLTDCRQYVLCQNCQETFRYTCDEGRVFSDVRKKCVLIDGEGEKKNAVCPCARVVADTEGENNNKDNDEDASMVQFATTTSSDTEAKSICSSASSSSTNNIQYPLLSTQCKDYAACLNGAVAQVSSCPEGLLFDSTIGACNWESMVVCPEYVVEGGSGSDVSGGGGDGSEETLGAGGPSNNSFDNTVTLQSIEETICIGKSYQTVPLPGCQEYVTCGDGVVSGSKQTCFDGTLFDTTISGCNWATSVTCTVTAAPVATPRPTVQRTKKPTMPPLPTNPPFKIETEEPTMSGGGRAVVLNYIEDYVTPLNQQVFRAFTKEGVSYKSYWFQYQDFMSALRLMSGSSITGDMKHVFYLGEEYGEWEYGLVNVAMFLSQAMTESISFDACDEFHWETNTDGTSAANDKGEGDQHYAISNSCGRECTILFKLVIVAELLFVSPIYIFDPCTSEAEANYGEFYCAPEEKHMECTVDRNMNIQATTSNIYPNAPPPLTCRPRSTSESFTGFWDVDTGKESAVFPYENSFGRTDVEGCCYWGRGAIHTKGICNIGKLNYYLGKKAADDGRSSRYPTTDFCGFPEATCAGPDSREMRWVTSFFEWTERVQSYNDKQGWTYMQNLKDFVDNGMFEFEFLDAVSGIVTQGCHSPPCSGASSSTNGGRGASTVRLAEERLKNFQTVLLALEAGGEMALIRGVARYFSDMQDVMNSQVLQSQTPQGQLYPSYRYQLSDLLSALTHIAEEGVGGRKFFVGDPTVAEGIRYGIVNVVMFLAQAYKESIQYDACDENNWEMVNDRFPLSNACGQLNMSYQDMHCTEDEAFMECPVKPEMEQYALTSALWFQAPAPFKCGPRSKFPTTGFWDYDLGKENNADAYANERGRVDVEGCCWWGRGVIQTRGTCNCGKLNFYLGARAAREGRNALYPTIDFCEFPQGVCSSDETYGGELQWMVGLFEWCDRIQRYDVDGWNYIEKLKEFTDGGYKDFDFVDQVSSIVNLGCHLPPCTGISDTAAEPHNQRDRNDTFQRFLNQLQVERNFRAPPPPTEMPTPFPTLEPTNAIPTTDSPTIFDPPTETPTISPAPTALQGKPEEEAAAAIEQKVVASRGRMSEVLLQSEYPHGTNPSYIYNWKSFAQGLKMMTTGTGPGQGNWFYIGEANTLDYGLVNLAAFLAHGVTQSIYYDACDENNWEQVEFRYPLSNSCGQGGLSYQDEVCADADEGMECEVDPTLEIHGVTHAWWIGAPPPMYCGDKVTGYWDHVTGLEQNSPPFENIAGRSDVRGCCWWGRGVMQVRGVCQYGKINYYMGKRAADEGRPSMYPDIDFCRNPGAICSDRRAPELRWTTGMFYWAQQVQRNRQFDYLPTLKQYVNAGDYEDTTFIDLVNSMLGGSEEDIAKRTETFFNALRVFELLEVEETVDSTASTLNYCGVDYTDASTKCSRLCVNGTDAECPVGEGCFANMTSCATDTDGGETAASDNNNNTDELTDSDATNVSSMNSTDVSQTEDVSASDDETTVTGEESGTVDTPIALSAPVTSTSTTTTPSTNAVITNYCGKTWILQPVQMLESKVLQVRNLPRTIVVKIGWTQVRIVLKLVRRGWMESVILQ</sequence>
<dbReference type="SUPFAM" id="SSF57625">
    <property type="entry name" value="Invertebrate chitin-binding proteins"/>
    <property type="match status" value="3"/>
</dbReference>
<protein>
    <recommendedName>
        <fullName evidence="3">Chitin-binding type-2 domain-containing protein</fullName>
    </recommendedName>
</protein>
<dbReference type="PANTHER" id="PTHR21113:SF4">
    <property type="entry name" value="CHITIN-BINDING TYPE-4 DOMAIN-CONTAINING PROTEIN"/>
    <property type="match status" value="1"/>
</dbReference>
<feature type="domain" description="Chitin-binding type-2" evidence="3">
    <location>
        <begin position="184"/>
        <end position="247"/>
    </location>
</feature>
<feature type="chain" id="PRO_5002869443" description="Chitin-binding type-2 domain-containing protein" evidence="2">
    <location>
        <begin position="25"/>
        <end position="1689"/>
    </location>
</feature>
<dbReference type="InterPro" id="IPR036508">
    <property type="entry name" value="Chitin-bd_dom_sf"/>
</dbReference>
<feature type="region of interest" description="Disordered" evidence="1">
    <location>
        <begin position="359"/>
        <end position="385"/>
    </location>
</feature>
<dbReference type="PaxDb" id="35128-Thaps5857"/>
<dbReference type="eggNOG" id="ENOG502TDFQ">
    <property type="taxonomic scope" value="Eukaryota"/>
</dbReference>
<feature type="region of interest" description="Disordered" evidence="1">
    <location>
        <begin position="1551"/>
        <end position="1625"/>
    </location>
</feature>
<dbReference type="PROSITE" id="PS50940">
    <property type="entry name" value="CHIT_BIND_II"/>
    <property type="match status" value="2"/>
</dbReference>
<dbReference type="Gene3D" id="2.170.140.10">
    <property type="entry name" value="Chitin binding domain"/>
    <property type="match status" value="2"/>
</dbReference>
<feature type="compositionally biased region" description="Polar residues" evidence="1">
    <location>
        <begin position="1558"/>
        <end position="1590"/>
    </location>
</feature>
<dbReference type="SMART" id="SM00494">
    <property type="entry name" value="ChtBD2"/>
    <property type="match status" value="3"/>
</dbReference>
<dbReference type="Pfam" id="PF01607">
    <property type="entry name" value="CBM_14"/>
    <property type="match status" value="2"/>
</dbReference>
<dbReference type="HOGENOM" id="CLU_241258_0_0_1"/>
<dbReference type="InterPro" id="IPR002557">
    <property type="entry name" value="Chitin-bd_dom"/>
</dbReference>
<evidence type="ECO:0000313" key="4">
    <source>
        <dbReference type="EMBL" id="EED91395.1"/>
    </source>
</evidence>
<accession>B8C4V4</accession>
<evidence type="ECO:0000256" key="2">
    <source>
        <dbReference type="SAM" id="SignalP"/>
    </source>
</evidence>
<evidence type="ECO:0000313" key="5">
    <source>
        <dbReference type="Proteomes" id="UP000001449"/>
    </source>
</evidence>
<dbReference type="InParanoid" id="B8C4V4"/>
<feature type="signal peptide" evidence="2">
    <location>
        <begin position="1"/>
        <end position="24"/>
    </location>
</feature>
<reference evidence="4 5" key="1">
    <citation type="journal article" date="2004" name="Science">
        <title>The genome of the diatom Thalassiosira pseudonana: ecology, evolution, and metabolism.</title>
        <authorList>
            <person name="Armbrust E.V."/>
            <person name="Berges J.A."/>
            <person name="Bowler C."/>
            <person name="Green B.R."/>
            <person name="Martinez D."/>
            <person name="Putnam N.H."/>
            <person name="Zhou S."/>
            <person name="Allen A.E."/>
            <person name="Apt K.E."/>
            <person name="Bechner M."/>
            <person name="Brzezinski M.A."/>
            <person name="Chaal B.K."/>
            <person name="Chiovitti A."/>
            <person name="Davis A.K."/>
            <person name="Demarest M.S."/>
            <person name="Detter J.C."/>
            <person name="Glavina T."/>
            <person name="Goodstein D."/>
            <person name="Hadi M.Z."/>
            <person name="Hellsten U."/>
            <person name="Hildebrand M."/>
            <person name="Jenkins B.D."/>
            <person name="Jurka J."/>
            <person name="Kapitonov V.V."/>
            <person name="Kroger N."/>
            <person name="Lau W.W."/>
            <person name="Lane T.W."/>
            <person name="Larimer F.W."/>
            <person name="Lippmeier J.C."/>
            <person name="Lucas S."/>
            <person name="Medina M."/>
            <person name="Montsant A."/>
            <person name="Obornik M."/>
            <person name="Parker M.S."/>
            <person name="Palenik B."/>
            <person name="Pazour G.J."/>
            <person name="Richardson P.M."/>
            <person name="Rynearson T.A."/>
            <person name="Saito M.A."/>
            <person name="Schwartz D.C."/>
            <person name="Thamatrakoln K."/>
            <person name="Valentin K."/>
            <person name="Vardi A."/>
            <person name="Wilkerson F.P."/>
            <person name="Rokhsar D.S."/>
        </authorList>
    </citation>
    <scope>NUCLEOTIDE SEQUENCE [LARGE SCALE GENOMIC DNA]</scope>
    <source>
        <strain evidence="4 5">CCMP1335</strain>
    </source>
</reference>
<dbReference type="Gene3D" id="1.10.530.10">
    <property type="match status" value="1"/>
</dbReference>
<dbReference type="KEGG" id="tps:THAPSDRAFT_5857"/>
<dbReference type="GO" id="GO:0005576">
    <property type="term" value="C:extracellular region"/>
    <property type="evidence" value="ECO:0007669"/>
    <property type="project" value="InterPro"/>
</dbReference>
<feature type="domain" description="Chitin-binding type-2" evidence="3">
    <location>
        <begin position="291"/>
        <end position="348"/>
    </location>
</feature>
<dbReference type="PANTHER" id="PTHR21113">
    <property type="entry name" value="AGAP001705-PA"/>
    <property type="match status" value="1"/>
</dbReference>
<dbReference type="GeneID" id="7446391"/>
<dbReference type="Proteomes" id="UP000001449">
    <property type="component" value="Chromosome 6"/>
</dbReference>
<gene>
    <name evidence="4" type="ORF">THAPSDRAFT_5857</name>
</gene>
<dbReference type="GO" id="GO:0008061">
    <property type="term" value="F:chitin binding"/>
    <property type="evidence" value="ECO:0007669"/>
    <property type="project" value="InterPro"/>
</dbReference>
<evidence type="ECO:0000259" key="3">
    <source>
        <dbReference type="PROSITE" id="PS50940"/>
    </source>
</evidence>
<name>B8C4V4_THAPS</name>
<dbReference type="RefSeq" id="XP_002291288.1">
    <property type="nucleotide sequence ID" value="XM_002291252.1"/>
</dbReference>
<dbReference type="EMBL" id="CM000643">
    <property type="protein sequence ID" value="EED91395.1"/>
    <property type="molecule type" value="Genomic_DNA"/>
</dbReference>
<keyword evidence="2" id="KW-0732">Signal</keyword>
<feature type="region of interest" description="Disordered" evidence="1">
    <location>
        <begin position="256"/>
        <end position="278"/>
    </location>
</feature>